<proteinExistence type="inferred from homology"/>
<reference evidence="12" key="1">
    <citation type="submission" date="2022-11" db="UniProtKB">
        <authorList>
            <consortium name="WormBaseParasite"/>
        </authorList>
    </citation>
    <scope>IDENTIFICATION</scope>
</reference>
<protein>
    <recommendedName>
        <fullName evidence="3">legumain</fullName>
        <ecNumber evidence="3">3.4.22.34</ecNumber>
    </recommendedName>
</protein>
<dbReference type="EC" id="3.4.22.34" evidence="3"/>
<dbReference type="WBParaSite" id="jg9302">
    <property type="protein sequence ID" value="jg9302"/>
    <property type="gene ID" value="jg9302"/>
</dbReference>
<dbReference type="GO" id="GO:0051603">
    <property type="term" value="P:proteolysis involved in protein catabolic process"/>
    <property type="evidence" value="ECO:0007669"/>
    <property type="project" value="TreeGrafter"/>
</dbReference>
<evidence type="ECO:0000256" key="6">
    <source>
        <dbReference type="ARBA" id="ARBA00022801"/>
    </source>
</evidence>
<dbReference type="InterPro" id="IPR001096">
    <property type="entry name" value="Peptidase_C13"/>
</dbReference>
<dbReference type="PIRSF" id="PIRSF019663">
    <property type="entry name" value="Legumain"/>
    <property type="match status" value="1"/>
</dbReference>
<dbReference type="PANTHER" id="PTHR12000:SF42">
    <property type="entry name" value="LEGUMAIN"/>
    <property type="match status" value="1"/>
</dbReference>
<evidence type="ECO:0000256" key="3">
    <source>
        <dbReference type="ARBA" id="ARBA00012628"/>
    </source>
</evidence>
<evidence type="ECO:0000256" key="1">
    <source>
        <dbReference type="ARBA" id="ARBA00000810"/>
    </source>
</evidence>
<dbReference type="PANTHER" id="PTHR12000">
    <property type="entry name" value="HEMOGLOBINASE FAMILY MEMBER"/>
    <property type="match status" value="1"/>
</dbReference>
<evidence type="ECO:0000259" key="10">
    <source>
        <dbReference type="Pfam" id="PF20985"/>
    </source>
</evidence>
<sequence>MISKFFCHAILIGVFVSACHAIYQQDGKRHEAHKKWVLLAASSKDWSNYRHQADVCHAYHLVKSHGIPEENIITMMYDDIAHNENNPYPGKIFNAPLDRGCYLQKFLAILSGNASGVTGGNGRVIKSTNQDKIFVYLADHGSPGFVSFPTDELTAKKLSDTLHQMHNNKQYSKLTFYLEACEAGSMFQGKILPADFEVFAMTASNPEEPSYGCYCEDHKIGTCVGDLFSVNWMADSEKHNTNSETIKDQYETVKITQTLVVVGVMYHQIDILKKKHEHLDCHHELVHAFSRDCFSFGKNPYALKYGKVLANFCEMGLETDSLVASLKEHCADLDNDIEDIV</sequence>
<evidence type="ECO:0000256" key="5">
    <source>
        <dbReference type="ARBA" id="ARBA00022729"/>
    </source>
</evidence>
<dbReference type="FunFam" id="3.40.50.1460:FF:000006">
    <property type="entry name" value="Legumain"/>
    <property type="match status" value="1"/>
</dbReference>
<evidence type="ECO:0000313" key="11">
    <source>
        <dbReference type="Proteomes" id="UP000887574"/>
    </source>
</evidence>
<dbReference type="GO" id="GO:0006624">
    <property type="term" value="P:vacuolar protein processing"/>
    <property type="evidence" value="ECO:0007669"/>
    <property type="project" value="TreeGrafter"/>
</dbReference>
<dbReference type="InterPro" id="IPR048501">
    <property type="entry name" value="Legum_prodom"/>
</dbReference>
<evidence type="ECO:0000256" key="7">
    <source>
        <dbReference type="ARBA" id="ARBA00022807"/>
    </source>
</evidence>
<keyword evidence="6" id="KW-0378">Hydrolase</keyword>
<comment type="similarity">
    <text evidence="2">Belongs to the peptidase C13 family.</text>
</comment>
<dbReference type="PRINTS" id="PR00776">
    <property type="entry name" value="HEMOGLOBNASE"/>
</dbReference>
<keyword evidence="5 9" id="KW-0732">Signal</keyword>
<dbReference type="GO" id="GO:0005773">
    <property type="term" value="C:vacuole"/>
    <property type="evidence" value="ECO:0007669"/>
    <property type="project" value="GOC"/>
</dbReference>
<accession>A0A915EV22</accession>
<dbReference type="GO" id="GO:0004197">
    <property type="term" value="F:cysteine-type endopeptidase activity"/>
    <property type="evidence" value="ECO:0007669"/>
    <property type="project" value="UniProtKB-EC"/>
</dbReference>
<dbReference type="AlphaFoldDB" id="A0A915EV22"/>
<name>A0A915EV22_9BILA</name>
<dbReference type="Gene3D" id="3.40.50.1460">
    <property type="match status" value="1"/>
</dbReference>
<feature type="active site" evidence="8">
    <location>
        <position position="140"/>
    </location>
</feature>
<feature type="chain" id="PRO_5038077226" description="legumain" evidence="9">
    <location>
        <begin position="22"/>
        <end position="341"/>
    </location>
</feature>
<feature type="domain" description="Legumain prodomain" evidence="10">
    <location>
        <begin position="278"/>
        <end position="330"/>
    </location>
</feature>
<organism evidence="11 12">
    <name type="scientific">Ditylenchus dipsaci</name>
    <dbReference type="NCBI Taxonomy" id="166011"/>
    <lineage>
        <taxon>Eukaryota</taxon>
        <taxon>Metazoa</taxon>
        <taxon>Ecdysozoa</taxon>
        <taxon>Nematoda</taxon>
        <taxon>Chromadorea</taxon>
        <taxon>Rhabditida</taxon>
        <taxon>Tylenchina</taxon>
        <taxon>Tylenchomorpha</taxon>
        <taxon>Sphaerularioidea</taxon>
        <taxon>Anguinidae</taxon>
        <taxon>Anguininae</taxon>
        <taxon>Ditylenchus</taxon>
    </lineage>
</organism>
<keyword evidence="7" id="KW-0788">Thiol protease</keyword>
<keyword evidence="11" id="KW-1185">Reference proteome</keyword>
<evidence type="ECO:0000256" key="9">
    <source>
        <dbReference type="SAM" id="SignalP"/>
    </source>
</evidence>
<dbReference type="Proteomes" id="UP000887574">
    <property type="component" value="Unplaced"/>
</dbReference>
<evidence type="ECO:0000256" key="2">
    <source>
        <dbReference type="ARBA" id="ARBA00009941"/>
    </source>
</evidence>
<dbReference type="CDD" id="cd21115">
    <property type="entry name" value="legumain_C"/>
    <property type="match status" value="1"/>
</dbReference>
<feature type="signal peptide" evidence="9">
    <location>
        <begin position="1"/>
        <end position="21"/>
    </location>
</feature>
<dbReference type="Pfam" id="PF20985">
    <property type="entry name" value="Legum_prodom"/>
    <property type="match status" value="1"/>
</dbReference>
<dbReference type="Pfam" id="PF01650">
    <property type="entry name" value="Peptidase_C13"/>
    <property type="match status" value="1"/>
</dbReference>
<evidence type="ECO:0000256" key="8">
    <source>
        <dbReference type="PIRSR" id="PIRSR019663-1"/>
    </source>
</evidence>
<evidence type="ECO:0000313" key="12">
    <source>
        <dbReference type="WBParaSite" id="jg9302"/>
    </source>
</evidence>
<evidence type="ECO:0000256" key="4">
    <source>
        <dbReference type="ARBA" id="ARBA00022670"/>
    </source>
</evidence>
<keyword evidence="4" id="KW-0645">Protease</keyword>
<comment type="catalytic activity">
    <reaction evidence="1">
        <text>Hydrolysis of proteins and small molecule substrates at -Asn-|-Xaa- bonds.</text>
        <dbReference type="EC" id="3.4.22.34"/>
    </reaction>
</comment>
<feature type="active site" description="Nucleophile" evidence="8">
    <location>
        <position position="181"/>
    </location>
</feature>
<dbReference type="PROSITE" id="PS51257">
    <property type="entry name" value="PROKAR_LIPOPROTEIN"/>
    <property type="match status" value="1"/>
</dbReference>